<dbReference type="Proteomes" id="UP000859505">
    <property type="component" value="Unassembled WGS sequence"/>
</dbReference>
<evidence type="ECO:0000313" key="1">
    <source>
        <dbReference type="EMBL" id="HAT6344980.1"/>
    </source>
</evidence>
<protein>
    <submittedName>
        <fullName evidence="1">Type III secretion system regulator LcrR</fullName>
    </submittedName>
</protein>
<dbReference type="EMBL" id="DACTUL010000021">
    <property type="protein sequence ID" value="HAT6344980.1"/>
    <property type="molecule type" value="Genomic_DNA"/>
</dbReference>
<name>A0AAD3UDP8_AERHY</name>
<dbReference type="RefSeq" id="WP_041213428.1">
    <property type="nucleotide sequence ID" value="NZ_CP188773.1"/>
</dbReference>
<dbReference type="AlphaFoldDB" id="A0AAD3UDP8"/>
<organism evidence="1 2">
    <name type="scientific">Aeromonas hydrophila</name>
    <dbReference type="NCBI Taxonomy" id="644"/>
    <lineage>
        <taxon>Bacteria</taxon>
        <taxon>Pseudomonadati</taxon>
        <taxon>Pseudomonadota</taxon>
        <taxon>Gammaproteobacteria</taxon>
        <taxon>Aeromonadales</taxon>
        <taxon>Aeromonadaceae</taxon>
        <taxon>Aeromonas</taxon>
    </lineage>
</organism>
<sequence length="146" mass="16302">MTQDPLLPWFAERGIACAVHTLCRTPIPLGHVFEHAGLRVAWRVEASERRIWIVFIERVHERAGLSNPFAALYLLARAGFSVLGSGYVLYGNVCVLGDSPLSSDRLSRFYRCWAGASEPQPGWFSLDVAKVISLTSMRKQQNSDLP</sequence>
<proteinExistence type="predicted"/>
<dbReference type="NCBIfam" id="TIGR02572">
    <property type="entry name" value="LcrR"/>
    <property type="match status" value="1"/>
</dbReference>
<reference evidence="1" key="1">
    <citation type="journal article" date="2018" name="Genome Biol.">
        <title>SKESA: strategic k-mer extension for scrupulous assemblies.</title>
        <authorList>
            <person name="Souvorov A."/>
            <person name="Agarwala R."/>
            <person name="Lipman D.J."/>
        </authorList>
    </citation>
    <scope>NUCLEOTIDE SEQUENCE</scope>
    <source>
        <strain evidence="1">OLC2673_Aeromonas</strain>
    </source>
</reference>
<dbReference type="Pfam" id="PF09621">
    <property type="entry name" value="LcrR"/>
    <property type="match status" value="1"/>
</dbReference>
<comment type="caution">
    <text evidence="1">The sequence shown here is derived from an EMBL/GenBank/DDBJ whole genome shotgun (WGS) entry which is preliminary data.</text>
</comment>
<dbReference type="InterPro" id="IPR022797">
    <property type="entry name" value="LcrR/CesD2"/>
</dbReference>
<accession>A0AAD3UDP8</accession>
<evidence type="ECO:0000313" key="2">
    <source>
        <dbReference type="Proteomes" id="UP000859505"/>
    </source>
</evidence>
<reference evidence="1" key="2">
    <citation type="submission" date="2020-01" db="EMBL/GenBank/DDBJ databases">
        <authorList>
            <consortium name="NCBI Pathogen Detection Project"/>
        </authorList>
    </citation>
    <scope>NUCLEOTIDE SEQUENCE</scope>
    <source>
        <strain evidence="1">OLC2673_Aeromonas</strain>
    </source>
</reference>
<gene>
    <name evidence="1" type="primary">lcrR</name>
    <name evidence="1" type="ORF">JAJ28_002731</name>
</gene>
<dbReference type="InterPro" id="IPR013405">
    <property type="entry name" value="T3SS_LcrR"/>
</dbReference>